<accession>F9CWY9</accession>
<dbReference type="RefSeq" id="WP_007550627.1">
    <property type="nucleotide sequence ID" value="NZ_AFPU01000001.1"/>
</dbReference>
<name>F9CWY9_9ARCH</name>
<organism evidence="1 2">
    <name type="scientific">Nitrosarchaeum koreense MY1</name>
    <dbReference type="NCBI Taxonomy" id="1001994"/>
    <lineage>
        <taxon>Archaea</taxon>
        <taxon>Nitrososphaerota</taxon>
        <taxon>Nitrososphaeria</taxon>
        <taxon>Nitrosopumilales</taxon>
        <taxon>Nitrosopumilaceae</taxon>
        <taxon>Nitrosarchaeum</taxon>
    </lineage>
</organism>
<reference evidence="1 2" key="1">
    <citation type="journal article" date="2011" name="J. Bacteriol.">
        <title>Genome Sequence of an Ammonia-Oxidizing Soil Archaeon, "Candidatus Nitrosoarchaeum koreensis" MY1.</title>
        <authorList>
            <person name="Kim B.K."/>
            <person name="Jung M.Y."/>
            <person name="Yu D.S."/>
            <person name="Park S.J."/>
            <person name="Oh T.K."/>
            <person name="Rhee S.K."/>
            <person name="Kim J.F."/>
        </authorList>
    </citation>
    <scope>NUCLEOTIDE SEQUENCE [LARGE SCALE GENOMIC DNA]</scope>
    <source>
        <strain evidence="1 2">MY1</strain>
    </source>
</reference>
<dbReference type="STRING" id="1001994.MY1_1031"/>
<sequence length="116" mass="13737">MTKLNKQDKIEFDKILYSIEGKLDEKLIRLMLDLIFKTNWINTNATNLYKNNIKEIPDKSLDAFILGSHLGQIYQITLELSKKLELTLSHNQKNILREFIFFLVLLRQKNQKQSNI</sequence>
<gene>
    <name evidence="1" type="ORF">MY1_1031</name>
</gene>
<protein>
    <submittedName>
        <fullName evidence="1">Uncharacterized protein</fullName>
    </submittedName>
</protein>
<evidence type="ECO:0000313" key="2">
    <source>
        <dbReference type="Proteomes" id="UP000004440"/>
    </source>
</evidence>
<evidence type="ECO:0000313" key="1">
    <source>
        <dbReference type="EMBL" id="EGP93791.1"/>
    </source>
</evidence>
<comment type="caution">
    <text evidence="1">The sequence shown here is derived from an EMBL/GenBank/DDBJ whole genome shotgun (WGS) entry which is preliminary data.</text>
</comment>
<proteinExistence type="predicted"/>
<dbReference type="EMBL" id="AFPU01000001">
    <property type="protein sequence ID" value="EGP93791.1"/>
    <property type="molecule type" value="Genomic_DNA"/>
</dbReference>
<dbReference type="Proteomes" id="UP000004440">
    <property type="component" value="Unassembled WGS sequence"/>
</dbReference>
<keyword evidence="2" id="KW-1185">Reference proteome</keyword>
<dbReference type="AlphaFoldDB" id="F9CWY9"/>